<dbReference type="Pfam" id="PF13520">
    <property type="entry name" value="AA_permease_2"/>
    <property type="match status" value="1"/>
</dbReference>
<comment type="subcellular location">
    <subcellularLocation>
        <location evidence="1">Cell membrane</location>
        <topology evidence="1">Multi-pass membrane protein</topology>
    </subcellularLocation>
</comment>
<feature type="transmembrane region" description="Helical" evidence="6">
    <location>
        <begin position="128"/>
        <end position="153"/>
    </location>
</feature>
<dbReference type="GO" id="GO:0022857">
    <property type="term" value="F:transmembrane transporter activity"/>
    <property type="evidence" value="ECO:0007669"/>
    <property type="project" value="InterPro"/>
</dbReference>
<dbReference type="PIRSF" id="PIRSF006060">
    <property type="entry name" value="AA_transporter"/>
    <property type="match status" value="1"/>
</dbReference>
<name>A0AA41ZHI9_9GAMM</name>
<evidence type="ECO:0000256" key="3">
    <source>
        <dbReference type="ARBA" id="ARBA00022692"/>
    </source>
</evidence>
<dbReference type="AlphaFoldDB" id="A0AA41ZHI9"/>
<feature type="transmembrane region" description="Helical" evidence="6">
    <location>
        <begin position="21"/>
        <end position="42"/>
    </location>
</feature>
<sequence length="465" mass="49593">MPDITKAAHAIPDSPPAARPVIGFKTMIAICVGTVVVQGVMASGLLGFGIGGLSFLAAMLVAFLLAICNAMSFSELSLMYPQAGTLATYTQKAIGHFPAIVSVFAGYIVVAVFAIPAEFLLVDALLQALFPGILPTHVVPLLILVAIAIFNILGTDVFARLQNVFTFSMIAVILLVGVTALTQPLTPAAASSAAGIDWGLGGIADGSFFGLVALAMWMFVGCEFVCPMISDIRQPEKRIPRAMFLSLGIIFVLFILFCLGGGRYLSDETLTTSPLPYLDLVDAVFGKTGLIIATVMGMTATCSTVNTVLAAVPRMLSGMADNGQAFSIMGKMHSRYNTPWVGILFLAAVSTVTFLLVNPQQIIALVIAAATSWLMAYIVAHIDVIVLRRRHPEHRRPYRTPFYPLPQVLGIIGMTYVIFHASPSPDMTATIYSLLGGVLGVVSLIAIIWVKFKMKKGLFEADLSD</sequence>
<evidence type="ECO:0000256" key="4">
    <source>
        <dbReference type="ARBA" id="ARBA00022989"/>
    </source>
</evidence>
<dbReference type="InterPro" id="IPR050367">
    <property type="entry name" value="APC_superfamily"/>
</dbReference>
<feature type="transmembrane region" description="Helical" evidence="6">
    <location>
        <begin position="93"/>
        <end position="116"/>
    </location>
</feature>
<dbReference type="RefSeq" id="WP_265896852.1">
    <property type="nucleotide sequence ID" value="NZ_JAPIVE010000004.1"/>
</dbReference>
<feature type="transmembrane region" description="Helical" evidence="6">
    <location>
        <begin position="285"/>
        <end position="312"/>
    </location>
</feature>
<feature type="transmembrane region" description="Helical" evidence="6">
    <location>
        <begin position="431"/>
        <end position="450"/>
    </location>
</feature>
<accession>A0AA41ZHI9</accession>
<keyword evidence="4 6" id="KW-1133">Transmembrane helix</keyword>
<evidence type="ECO:0000256" key="6">
    <source>
        <dbReference type="SAM" id="Phobius"/>
    </source>
</evidence>
<organism evidence="7 8">
    <name type="scientific">Larsenimonas rhizosphaerae</name>
    <dbReference type="NCBI Taxonomy" id="2944682"/>
    <lineage>
        <taxon>Bacteria</taxon>
        <taxon>Pseudomonadati</taxon>
        <taxon>Pseudomonadota</taxon>
        <taxon>Gammaproteobacteria</taxon>
        <taxon>Oceanospirillales</taxon>
        <taxon>Halomonadaceae</taxon>
        <taxon>Larsenimonas</taxon>
    </lineage>
</organism>
<feature type="transmembrane region" description="Helical" evidence="6">
    <location>
        <begin position="48"/>
        <end position="72"/>
    </location>
</feature>
<gene>
    <name evidence="7" type="ORF">OQ287_14000</name>
</gene>
<evidence type="ECO:0000313" key="7">
    <source>
        <dbReference type="EMBL" id="MCX2525354.1"/>
    </source>
</evidence>
<dbReference type="GO" id="GO:0005886">
    <property type="term" value="C:plasma membrane"/>
    <property type="evidence" value="ECO:0007669"/>
    <property type="project" value="UniProtKB-SubCell"/>
</dbReference>
<feature type="transmembrane region" description="Helical" evidence="6">
    <location>
        <begin position="206"/>
        <end position="230"/>
    </location>
</feature>
<feature type="transmembrane region" description="Helical" evidence="6">
    <location>
        <begin position="242"/>
        <end position="265"/>
    </location>
</feature>
<reference evidence="7" key="1">
    <citation type="submission" date="2022-11" db="EMBL/GenBank/DDBJ databases">
        <title>Larsenimonas rhizosphaerae sp. nov., isolated from a tidal mudflat.</title>
        <authorList>
            <person name="Lee S.D."/>
            <person name="Kim I.S."/>
        </authorList>
    </citation>
    <scope>NUCLEOTIDE SEQUENCE</scope>
    <source>
        <strain evidence="7">GH2-1</strain>
    </source>
</reference>
<dbReference type="Gene3D" id="1.20.1740.10">
    <property type="entry name" value="Amino acid/polyamine transporter I"/>
    <property type="match status" value="1"/>
</dbReference>
<feature type="transmembrane region" description="Helical" evidence="6">
    <location>
        <begin position="362"/>
        <end position="380"/>
    </location>
</feature>
<evidence type="ECO:0000256" key="2">
    <source>
        <dbReference type="ARBA" id="ARBA00022475"/>
    </source>
</evidence>
<dbReference type="InterPro" id="IPR002293">
    <property type="entry name" value="AA/rel_permease1"/>
</dbReference>
<keyword evidence="3 6" id="KW-0812">Transmembrane</keyword>
<evidence type="ECO:0000313" key="8">
    <source>
        <dbReference type="Proteomes" id="UP001165678"/>
    </source>
</evidence>
<feature type="transmembrane region" description="Helical" evidence="6">
    <location>
        <begin position="401"/>
        <end position="419"/>
    </location>
</feature>
<dbReference type="Proteomes" id="UP001165678">
    <property type="component" value="Unassembled WGS sequence"/>
</dbReference>
<protein>
    <submittedName>
        <fullName evidence="7">APC family permease</fullName>
    </submittedName>
</protein>
<keyword evidence="5 6" id="KW-0472">Membrane</keyword>
<proteinExistence type="predicted"/>
<evidence type="ECO:0000256" key="5">
    <source>
        <dbReference type="ARBA" id="ARBA00023136"/>
    </source>
</evidence>
<evidence type="ECO:0000256" key="1">
    <source>
        <dbReference type="ARBA" id="ARBA00004651"/>
    </source>
</evidence>
<dbReference type="EMBL" id="JAPIVE010000004">
    <property type="protein sequence ID" value="MCX2525354.1"/>
    <property type="molecule type" value="Genomic_DNA"/>
</dbReference>
<comment type="caution">
    <text evidence="7">The sequence shown here is derived from an EMBL/GenBank/DDBJ whole genome shotgun (WGS) entry which is preliminary data.</text>
</comment>
<keyword evidence="2" id="KW-1003">Cell membrane</keyword>
<dbReference type="PANTHER" id="PTHR42770">
    <property type="entry name" value="AMINO ACID TRANSPORTER-RELATED"/>
    <property type="match status" value="1"/>
</dbReference>
<keyword evidence="8" id="KW-1185">Reference proteome</keyword>
<feature type="transmembrane region" description="Helical" evidence="6">
    <location>
        <begin position="165"/>
        <end position="186"/>
    </location>
</feature>
<dbReference type="PANTHER" id="PTHR42770:SF12">
    <property type="entry name" value="AMINO ACID TRANSPORTER"/>
    <property type="match status" value="1"/>
</dbReference>
<feature type="transmembrane region" description="Helical" evidence="6">
    <location>
        <begin position="338"/>
        <end position="356"/>
    </location>
</feature>